<dbReference type="RefSeq" id="WP_344984437.1">
    <property type="nucleotide sequence ID" value="NZ_BAAAXV010000001.1"/>
</dbReference>
<evidence type="ECO:0000313" key="2">
    <source>
        <dbReference type="Proteomes" id="UP001589532"/>
    </source>
</evidence>
<dbReference type="Proteomes" id="UP001589532">
    <property type="component" value="Unassembled WGS sequence"/>
</dbReference>
<dbReference type="SUPFAM" id="SSF52096">
    <property type="entry name" value="ClpP/crotonase"/>
    <property type="match status" value="1"/>
</dbReference>
<dbReference type="Pfam" id="PF00378">
    <property type="entry name" value="ECH_1"/>
    <property type="match status" value="1"/>
</dbReference>
<dbReference type="InterPro" id="IPR001753">
    <property type="entry name" value="Enoyl-CoA_hydra/iso"/>
</dbReference>
<dbReference type="CDD" id="cd06558">
    <property type="entry name" value="crotonase-like"/>
    <property type="match status" value="1"/>
</dbReference>
<dbReference type="PANTHER" id="PTHR11941:SF54">
    <property type="entry name" value="ENOYL-COA HYDRATASE, MITOCHONDRIAL"/>
    <property type="match status" value="1"/>
</dbReference>
<keyword evidence="2" id="KW-1185">Reference proteome</keyword>
<gene>
    <name evidence="1" type="ORF">ACFFSA_42620</name>
</gene>
<dbReference type="InterPro" id="IPR029045">
    <property type="entry name" value="ClpP/crotonase-like_dom_sf"/>
</dbReference>
<proteinExistence type="predicted"/>
<comment type="caution">
    <text evidence="1">The sequence shown here is derived from an EMBL/GenBank/DDBJ whole genome shotgun (WGS) entry which is preliminary data.</text>
</comment>
<dbReference type="PANTHER" id="PTHR11941">
    <property type="entry name" value="ENOYL-COA HYDRATASE-RELATED"/>
    <property type="match status" value="1"/>
</dbReference>
<dbReference type="EMBL" id="JBHMBW010000068">
    <property type="protein sequence ID" value="MFB9629804.1"/>
    <property type="molecule type" value="Genomic_DNA"/>
</dbReference>
<evidence type="ECO:0000313" key="1">
    <source>
        <dbReference type="EMBL" id="MFB9629804.1"/>
    </source>
</evidence>
<dbReference type="Gene3D" id="3.90.226.10">
    <property type="entry name" value="2-enoyl-CoA Hydratase, Chain A, domain 1"/>
    <property type="match status" value="1"/>
</dbReference>
<organism evidence="1 2">
    <name type="scientific">Nonomuraea helvata</name>
    <dbReference type="NCBI Taxonomy" id="37484"/>
    <lineage>
        <taxon>Bacteria</taxon>
        <taxon>Bacillati</taxon>
        <taxon>Actinomycetota</taxon>
        <taxon>Actinomycetes</taxon>
        <taxon>Streptosporangiales</taxon>
        <taxon>Streptosporangiaceae</taxon>
        <taxon>Nonomuraea</taxon>
    </lineage>
</organism>
<reference evidence="1 2" key="1">
    <citation type="submission" date="2024-09" db="EMBL/GenBank/DDBJ databases">
        <authorList>
            <person name="Sun Q."/>
            <person name="Mori K."/>
        </authorList>
    </citation>
    <scope>NUCLEOTIDE SEQUENCE [LARGE SCALE GENOMIC DNA]</scope>
    <source>
        <strain evidence="1 2">JCM 3143</strain>
    </source>
</reference>
<accession>A0ABV5SDN8</accession>
<name>A0ABV5SDN8_9ACTN</name>
<protein>
    <submittedName>
        <fullName evidence="1">Crotonase/enoyl-CoA hydratase family protein</fullName>
    </submittedName>
</protein>
<sequence>MGDLVSYRLKDSVATIAMDDGKANAISIQMLTELGAALDRAVADSAVVLLEGREGRFSAGFDLTTLAAGGDGAKALVRGGWELAARLLSFPTPVVIACTGHAMAMGAFLLLSGDYRVGAAGPYRLATNEVAIGITMPYVGIEILRHRLTPACFSRAVTLAETFSPGDAVAAGFLDRVVEPERVREVARETAGSLTALNMRAHAASKLRARRRMLEAVRAGIDEEFGPEAPWPPA</sequence>
<dbReference type="NCBIfam" id="NF004858">
    <property type="entry name" value="PRK06213.1"/>
    <property type="match status" value="1"/>
</dbReference>